<dbReference type="SMR" id="G5AFM4"/>
<dbReference type="Gene3D" id="3.40.50.720">
    <property type="entry name" value="NAD(P)-binding Rossmann-like Domain"/>
    <property type="match status" value="1"/>
</dbReference>
<sequence>MARILVLGGTSYVAQFLLQRVLQDDALRVASGDQLGEISAVACTIRSEPFSPLPAGFVTAGSEPAARAVRVYWQVDIVDEEALEKCVQDFHPTVVINCAAISSPAVCQKDPNKACAPRGVVNLLEKLPWRTRFVHFSTDFVYEGTQAWGESYEEDAAVSSSKLSVYGASKLRFDQFLLSGHWSANFEFLVLRIANVVGPVAPVFPNKSAPKFMQWLHQQLFQPETADVPLKLWSDEFRSYLYIHDLVSILFKLLATNANASATLVNLGGLEALSRVELARRYIAAGAKHHVSAVATVTRAIEPTARARVDLGYPSPLNTKLSTARLAHLLPDFEWTSTDQILDEISCSILA</sequence>
<dbReference type="EMBL" id="JH159165">
    <property type="protein sequence ID" value="EGZ06014.1"/>
    <property type="molecule type" value="Genomic_DNA"/>
</dbReference>
<evidence type="ECO:0000313" key="3">
    <source>
        <dbReference type="Proteomes" id="UP000002640"/>
    </source>
</evidence>
<dbReference type="InterPro" id="IPR036291">
    <property type="entry name" value="NAD(P)-bd_dom_sf"/>
</dbReference>
<dbReference type="OMA" id="KFMEWLH"/>
<accession>G5AFM4</accession>
<dbReference type="SUPFAM" id="SSF51735">
    <property type="entry name" value="NAD(P)-binding Rossmann-fold domains"/>
    <property type="match status" value="1"/>
</dbReference>
<keyword evidence="3" id="KW-1185">Reference proteome</keyword>
<feature type="domain" description="NAD-dependent epimerase/dehydratase" evidence="1">
    <location>
        <begin position="4"/>
        <end position="268"/>
    </location>
</feature>
<dbReference type="STRING" id="1094619.G5AFM4"/>
<dbReference type="AlphaFoldDB" id="G5AFM4"/>
<dbReference type="PANTHER" id="PTHR43242">
    <property type="entry name" value="NAD(P)-BINDING ROSSMANN-FOLD SUPERFAMILY PROTEIN"/>
    <property type="match status" value="1"/>
</dbReference>
<dbReference type="InterPro" id="IPR001509">
    <property type="entry name" value="Epimerase_deHydtase"/>
</dbReference>
<name>G5AFM4_PHYSP</name>
<proteinExistence type="predicted"/>
<dbReference type="Pfam" id="PF01370">
    <property type="entry name" value="Epimerase"/>
    <property type="match status" value="1"/>
</dbReference>
<dbReference type="GeneID" id="20661788"/>
<protein>
    <recommendedName>
        <fullName evidence="1">NAD-dependent epimerase/dehydratase domain-containing protein</fullName>
    </recommendedName>
</protein>
<evidence type="ECO:0000313" key="2">
    <source>
        <dbReference type="EMBL" id="EGZ06014.1"/>
    </source>
</evidence>
<reference evidence="2 3" key="1">
    <citation type="journal article" date="2006" name="Science">
        <title>Phytophthora genome sequences uncover evolutionary origins and mechanisms of pathogenesis.</title>
        <authorList>
            <person name="Tyler B.M."/>
            <person name="Tripathy S."/>
            <person name="Zhang X."/>
            <person name="Dehal P."/>
            <person name="Jiang R.H."/>
            <person name="Aerts A."/>
            <person name="Arredondo F.D."/>
            <person name="Baxter L."/>
            <person name="Bensasson D."/>
            <person name="Beynon J.L."/>
            <person name="Chapman J."/>
            <person name="Damasceno C.M."/>
            <person name="Dorrance A.E."/>
            <person name="Dou D."/>
            <person name="Dickerman A.W."/>
            <person name="Dubchak I.L."/>
            <person name="Garbelotto M."/>
            <person name="Gijzen M."/>
            <person name="Gordon S.G."/>
            <person name="Govers F."/>
            <person name="Grunwald N.J."/>
            <person name="Huang W."/>
            <person name="Ivors K.L."/>
            <person name="Jones R.W."/>
            <person name="Kamoun S."/>
            <person name="Krampis K."/>
            <person name="Lamour K.H."/>
            <person name="Lee M.K."/>
            <person name="McDonald W.H."/>
            <person name="Medina M."/>
            <person name="Meijer H.J."/>
            <person name="Nordberg E.K."/>
            <person name="Maclean D.J."/>
            <person name="Ospina-Giraldo M.D."/>
            <person name="Morris P.F."/>
            <person name="Phuntumart V."/>
            <person name="Putnam N.H."/>
            <person name="Rash S."/>
            <person name="Rose J.K."/>
            <person name="Sakihama Y."/>
            <person name="Salamov A.A."/>
            <person name="Savidor A."/>
            <person name="Scheuring C.F."/>
            <person name="Smith B.M."/>
            <person name="Sobral B.W."/>
            <person name="Terry A."/>
            <person name="Torto-Alalibo T.A."/>
            <person name="Win J."/>
            <person name="Xu Z."/>
            <person name="Zhang H."/>
            <person name="Grigoriev I.V."/>
            <person name="Rokhsar D.S."/>
            <person name="Boore J.L."/>
        </authorList>
    </citation>
    <scope>NUCLEOTIDE SEQUENCE [LARGE SCALE GENOMIC DNA]</scope>
    <source>
        <strain evidence="2 3">P6497</strain>
    </source>
</reference>
<organism evidence="2 3">
    <name type="scientific">Phytophthora sojae (strain P6497)</name>
    <name type="common">Soybean stem and root rot agent</name>
    <name type="synonym">Phytophthora megasperma f. sp. glycines</name>
    <dbReference type="NCBI Taxonomy" id="1094619"/>
    <lineage>
        <taxon>Eukaryota</taxon>
        <taxon>Sar</taxon>
        <taxon>Stramenopiles</taxon>
        <taxon>Oomycota</taxon>
        <taxon>Peronosporomycetes</taxon>
        <taxon>Peronosporales</taxon>
        <taxon>Peronosporaceae</taxon>
        <taxon>Phytophthora</taxon>
    </lineage>
</organism>
<dbReference type="RefSeq" id="XP_009538875.1">
    <property type="nucleotide sequence ID" value="XM_009540580.1"/>
</dbReference>
<dbReference type="InParanoid" id="G5AFM4"/>
<evidence type="ECO:0000259" key="1">
    <source>
        <dbReference type="Pfam" id="PF01370"/>
    </source>
</evidence>
<gene>
    <name evidence="2" type="ORF">PHYSODRAFT_532795</name>
</gene>
<dbReference type="PANTHER" id="PTHR43242:SF1">
    <property type="entry name" value="NAD(P)-BINDING ROSSMANN-FOLD SUPERFAMILY PROTEIN"/>
    <property type="match status" value="1"/>
</dbReference>
<dbReference type="KEGG" id="psoj:PHYSODRAFT_532795"/>
<dbReference type="Proteomes" id="UP000002640">
    <property type="component" value="Unassembled WGS sequence"/>
</dbReference>